<gene>
    <name evidence="1" type="ORF">RHGRI_031471</name>
</gene>
<sequence length="146" mass="16197">MPSNCLKLRRGSYRPALFCTCLPVQPPRVPRHTRPGPVLRDLPRLPLLIVAPLHTRGPAQQPLSLAGTLAGLMTNGMTRCRWSSTVESSSYAPPLYTAVPSLYRCSISTSPISAAAVAVEVSDDEGRQRRRGAYRRRRDGRCWRQS</sequence>
<evidence type="ECO:0000313" key="2">
    <source>
        <dbReference type="Proteomes" id="UP000823749"/>
    </source>
</evidence>
<dbReference type="Proteomes" id="UP000823749">
    <property type="component" value="Chromosome 11"/>
</dbReference>
<comment type="caution">
    <text evidence="1">The sequence shown here is derived from an EMBL/GenBank/DDBJ whole genome shotgun (WGS) entry which is preliminary data.</text>
</comment>
<organism evidence="1 2">
    <name type="scientific">Rhododendron griersonianum</name>
    <dbReference type="NCBI Taxonomy" id="479676"/>
    <lineage>
        <taxon>Eukaryota</taxon>
        <taxon>Viridiplantae</taxon>
        <taxon>Streptophyta</taxon>
        <taxon>Embryophyta</taxon>
        <taxon>Tracheophyta</taxon>
        <taxon>Spermatophyta</taxon>
        <taxon>Magnoliopsida</taxon>
        <taxon>eudicotyledons</taxon>
        <taxon>Gunneridae</taxon>
        <taxon>Pentapetalae</taxon>
        <taxon>asterids</taxon>
        <taxon>Ericales</taxon>
        <taxon>Ericaceae</taxon>
        <taxon>Ericoideae</taxon>
        <taxon>Rhodoreae</taxon>
        <taxon>Rhododendron</taxon>
    </lineage>
</organism>
<reference evidence="1" key="1">
    <citation type="submission" date="2020-08" db="EMBL/GenBank/DDBJ databases">
        <title>Plant Genome Project.</title>
        <authorList>
            <person name="Zhang R.-G."/>
        </authorList>
    </citation>
    <scope>NUCLEOTIDE SEQUENCE</scope>
    <source>
        <strain evidence="1">WSP0</strain>
        <tissue evidence="1">Leaf</tissue>
    </source>
</reference>
<accession>A0AAV6IBT5</accession>
<name>A0AAV6IBT5_9ERIC</name>
<evidence type="ECO:0000313" key="1">
    <source>
        <dbReference type="EMBL" id="KAG5524814.1"/>
    </source>
</evidence>
<dbReference type="AlphaFoldDB" id="A0AAV6IBT5"/>
<protein>
    <submittedName>
        <fullName evidence="1">Uncharacterized protein</fullName>
    </submittedName>
</protein>
<keyword evidence="2" id="KW-1185">Reference proteome</keyword>
<dbReference type="EMBL" id="JACTNZ010000011">
    <property type="protein sequence ID" value="KAG5524814.1"/>
    <property type="molecule type" value="Genomic_DNA"/>
</dbReference>
<proteinExistence type="predicted"/>